<evidence type="ECO:0000313" key="3">
    <source>
        <dbReference type="Proteomes" id="UP000324222"/>
    </source>
</evidence>
<keyword evidence="1" id="KW-1133">Transmembrane helix</keyword>
<keyword evidence="1" id="KW-0472">Membrane</keyword>
<dbReference type="AlphaFoldDB" id="A0A5B7JD85"/>
<evidence type="ECO:0000256" key="1">
    <source>
        <dbReference type="SAM" id="Phobius"/>
    </source>
</evidence>
<evidence type="ECO:0000313" key="2">
    <source>
        <dbReference type="EMBL" id="MPC94700.1"/>
    </source>
</evidence>
<reference evidence="2 3" key="1">
    <citation type="submission" date="2019-05" db="EMBL/GenBank/DDBJ databases">
        <title>Another draft genome of Portunus trituberculatus and its Hox gene families provides insights of decapod evolution.</title>
        <authorList>
            <person name="Jeong J.-H."/>
            <person name="Song I."/>
            <person name="Kim S."/>
            <person name="Choi T."/>
            <person name="Kim D."/>
            <person name="Ryu S."/>
            <person name="Kim W."/>
        </authorList>
    </citation>
    <scope>NUCLEOTIDE SEQUENCE [LARGE SCALE GENOMIC DNA]</scope>
    <source>
        <tissue evidence="2">Muscle</tissue>
    </source>
</reference>
<protein>
    <submittedName>
        <fullName evidence="2">Uncharacterized protein</fullName>
    </submittedName>
</protein>
<dbReference type="Proteomes" id="UP000324222">
    <property type="component" value="Unassembled WGS sequence"/>
</dbReference>
<sequence>MYFSLQIKAWYTFVILKFFQQRHKQVAVSREPSRQHEPPCSYVTMMVVVVVVVVVAVEVLCHVLTALGETPAS</sequence>
<keyword evidence="1" id="KW-0812">Transmembrane</keyword>
<keyword evidence="3" id="KW-1185">Reference proteome</keyword>
<organism evidence="2 3">
    <name type="scientific">Portunus trituberculatus</name>
    <name type="common">Swimming crab</name>
    <name type="synonym">Neptunus trituberculatus</name>
    <dbReference type="NCBI Taxonomy" id="210409"/>
    <lineage>
        <taxon>Eukaryota</taxon>
        <taxon>Metazoa</taxon>
        <taxon>Ecdysozoa</taxon>
        <taxon>Arthropoda</taxon>
        <taxon>Crustacea</taxon>
        <taxon>Multicrustacea</taxon>
        <taxon>Malacostraca</taxon>
        <taxon>Eumalacostraca</taxon>
        <taxon>Eucarida</taxon>
        <taxon>Decapoda</taxon>
        <taxon>Pleocyemata</taxon>
        <taxon>Brachyura</taxon>
        <taxon>Eubrachyura</taxon>
        <taxon>Portunoidea</taxon>
        <taxon>Portunidae</taxon>
        <taxon>Portuninae</taxon>
        <taxon>Portunus</taxon>
    </lineage>
</organism>
<feature type="transmembrane region" description="Helical" evidence="1">
    <location>
        <begin position="42"/>
        <end position="67"/>
    </location>
</feature>
<proteinExistence type="predicted"/>
<comment type="caution">
    <text evidence="2">The sequence shown here is derived from an EMBL/GenBank/DDBJ whole genome shotgun (WGS) entry which is preliminary data.</text>
</comment>
<accession>A0A5B7JD85</accession>
<name>A0A5B7JD85_PORTR</name>
<dbReference type="EMBL" id="VSRR010099582">
    <property type="protein sequence ID" value="MPC94700.1"/>
    <property type="molecule type" value="Genomic_DNA"/>
</dbReference>
<gene>
    <name evidence="2" type="ORF">E2C01_089880</name>
</gene>